<evidence type="ECO:0000313" key="2">
    <source>
        <dbReference type="Proteomes" id="UP000632454"/>
    </source>
</evidence>
<dbReference type="InterPro" id="IPR023393">
    <property type="entry name" value="START-like_dom_sf"/>
</dbReference>
<organism evidence="1 2">
    <name type="scientific">Williamsia phyllosphaerae</name>
    <dbReference type="NCBI Taxonomy" id="885042"/>
    <lineage>
        <taxon>Bacteria</taxon>
        <taxon>Bacillati</taxon>
        <taxon>Actinomycetota</taxon>
        <taxon>Actinomycetes</taxon>
        <taxon>Mycobacteriales</taxon>
        <taxon>Nocardiaceae</taxon>
        <taxon>Williamsia</taxon>
    </lineage>
</organism>
<dbReference type="Gene3D" id="3.30.530.20">
    <property type="match status" value="1"/>
</dbReference>
<keyword evidence="2" id="KW-1185">Reference proteome</keyword>
<evidence type="ECO:0008006" key="3">
    <source>
        <dbReference type="Google" id="ProtNLM"/>
    </source>
</evidence>
<proteinExistence type="predicted"/>
<gene>
    <name evidence="1" type="ORF">GCM10007298_43180</name>
</gene>
<evidence type="ECO:0000313" key="1">
    <source>
        <dbReference type="EMBL" id="GGF42844.1"/>
    </source>
</evidence>
<comment type="caution">
    <text evidence="1">The sequence shown here is derived from an EMBL/GenBank/DDBJ whole genome shotgun (WGS) entry which is preliminary data.</text>
</comment>
<sequence>MASVTVTVRSDLEPAAAWALASDLQRFDEWLTIFAGWKSDVPTTIAKGTKASSLIKVKGFRNTINWTVTEYDEPKRIGLKGTGRGGVKIDLSMTVSPDGKGSAFDLTADLSGGLLSGPVGRLVARVIESDVRSSVDNLAALTA</sequence>
<name>A0ABQ1V7K2_9NOCA</name>
<accession>A0ABQ1V7K2</accession>
<dbReference type="InterPro" id="IPR019587">
    <property type="entry name" value="Polyketide_cyclase/dehydratase"/>
</dbReference>
<dbReference type="Pfam" id="PF10604">
    <property type="entry name" value="Polyketide_cyc2"/>
    <property type="match status" value="1"/>
</dbReference>
<dbReference type="Proteomes" id="UP000632454">
    <property type="component" value="Unassembled WGS sequence"/>
</dbReference>
<reference evidence="2" key="1">
    <citation type="journal article" date="2019" name="Int. J. Syst. Evol. Microbiol.">
        <title>The Global Catalogue of Microorganisms (GCM) 10K type strain sequencing project: providing services to taxonomists for standard genome sequencing and annotation.</title>
        <authorList>
            <consortium name="The Broad Institute Genomics Platform"/>
            <consortium name="The Broad Institute Genome Sequencing Center for Infectious Disease"/>
            <person name="Wu L."/>
            <person name="Ma J."/>
        </authorList>
    </citation>
    <scope>NUCLEOTIDE SEQUENCE [LARGE SCALE GENOMIC DNA]</scope>
    <source>
        <strain evidence="2">CCM 7855</strain>
    </source>
</reference>
<dbReference type="RefSeq" id="WP_188492792.1">
    <property type="nucleotide sequence ID" value="NZ_BMCS01000003.1"/>
</dbReference>
<dbReference type="SUPFAM" id="SSF55961">
    <property type="entry name" value="Bet v1-like"/>
    <property type="match status" value="1"/>
</dbReference>
<protein>
    <recommendedName>
        <fullName evidence="3">Toxin</fullName>
    </recommendedName>
</protein>
<dbReference type="EMBL" id="BMCS01000003">
    <property type="protein sequence ID" value="GGF42844.1"/>
    <property type="molecule type" value="Genomic_DNA"/>
</dbReference>